<comment type="caution">
    <text evidence="3">The sequence shown here is derived from an EMBL/GenBank/DDBJ whole genome shotgun (WGS) entry which is preliminary data.</text>
</comment>
<protein>
    <submittedName>
        <fullName evidence="3">Chaperonin 60 beta</fullName>
    </submittedName>
</protein>
<organism evidence="3 4">
    <name type="scientific">Actinidia rufa</name>
    <dbReference type="NCBI Taxonomy" id="165716"/>
    <lineage>
        <taxon>Eukaryota</taxon>
        <taxon>Viridiplantae</taxon>
        <taxon>Streptophyta</taxon>
        <taxon>Embryophyta</taxon>
        <taxon>Tracheophyta</taxon>
        <taxon>Spermatophyta</taxon>
        <taxon>Magnoliopsida</taxon>
        <taxon>eudicotyledons</taxon>
        <taxon>Gunneridae</taxon>
        <taxon>Pentapetalae</taxon>
        <taxon>asterids</taxon>
        <taxon>Ericales</taxon>
        <taxon>Actinidiaceae</taxon>
        <taxon>Actinidia</taxon>
    </lineage>
</organism>
<name>A0A7J0EFI1_9ERIC</name>
<dbReference type="PANTHER" id="PTHR45633">
    <property type="entry name" value="60 KDA HEAT SHOCK PROTEIN, MITOCHONDRIAL"/>
    <property type="match status" value="1"/>
</dbReference>
<dbReference type="GO" id="GO:0140662">
    <property type="term" value="F:ATP-dependent protein folding chaperone"/>
    <property type="evidence" value="ECO:0007669"/>
    <property type="project" value="InterPro"/>
</dbReference>
<comment type="similarity">
    <text evidence="1">Belongs to the chaperonin (HSP60) family.</text>
</comment>
<dbReference type="Gene3D" id="3.50.7.10">
    <property type="entry name" value="GroEL"/>
    <property type="match status" value="1"/>
</dbReference>
<dbReference type="InterPro" id="IPR027409">
    <property type="entry name" value="GroEL-like_apical_dom_sf"/>
</dbReference>
<proteinExistence type="inferred from homology"/>
<dbReference type="EMBL" id="BJWL01000003">
    <property type="protein sequence ID" value="GFY85112.1"/>
    <property type="molecule type" value="Genomic_DNA"/>
</dbReference>
<accession>A0A7J0EFI1</accession>
<keyword evidence="2" id="KW-0143">Chaperone</keyword>
<dbReference type="Proteomes" id="UP000585474">
    <property type="component" value="Unassembled WGS sequence"/>
</dbReference>
<dbReference type="AlphaFoldDB" id="A0A7J0EFI1"/>
<evidence type="ECO:0000313" key="4">
    <source>
        <dbReference type="Proteomes" id="UP000585474"/>
    </source>
</evidence>
<evidence type="ECO:0000256" key="1">
    <source>
        <dbReference type="ARBA" id="ARBA00006607"/>
    </source>
</evidence>
<dbReference type="GO" id="GO:0042026">
    <property type="term" value="P:protein refolding"/>
    <property type="evidence" value="ECO:0007669"/>
    <property type="project" value="InterPro"/>
</dbReference>
<dbReference type="InterPro" id="IPR001844">
    <property type="entry name" value="Cpn60/GroEL"/>
</dbReference>
<sequence>MAPSKLEQLRQLKADRTHRFSPCSQVYRVWLAISSYSHPRIMMEGLQSDPEAEWSSLGGETGLKACFLESRGIIEDALEVAIEPDYRFELAFQRRHQFDYIFPYFVPDSEKMAVEYDNFKRSTKNCCNQSKAPGFGSRKIEYLDDIAILSGGTAIRDEVGLSLDKTEKEVLGHAAKVVLTKDTTTLVSDSSTQESVNKRVAQIRNLLEQSAKLSGVVAVIQAAVEEEGIVVGGGCTFNTLCTPFMPRYVEGVLGLEGVCCSVGKLLGSIAKRSSISSTGHGLLATLLRLKAEAAFSAKDFLRAATFYAKVVGGNNNNRRKRRSVVNKSAFTVSGNLSTPSAAASLSKPSPEIWFNEGSAFNALQTLADLSLMMLATTIENGKLIFMKCPERQLPLADVAQIMDSAVNSLQPCSQNLLVYSEIQKCMEIIRNQILALVLNRTLDDVDICTIEIVELCTDARAYD</sequence>
<evidence type="ECO:0000313" key="3">
    <source>
        <dbReference type="EMBL" id="GFY85112.1"/>
    </source>
</evidence>
<dbReference type="SUPFAM" id="SSF52029">
    <property type="entry name" value="GroEL apical domain-like"/>
    <property type="match status" value="1"/>
</dbReference>
<keyword evidence="4" id="KW-1185">Reference proteome</keyword>
<evidence type="ECO:0000256" key="2">
    <source>
        <dbReference type="ARBA" id="ARBA00023186"/>
    </source>
</evidence>
<reference evidence="3 4" key="1">
    <citation type="submission" date="2019-07" db="EMBL/GenBank/DDBJ databases">
        <title>De Novo Assembly of kiwifruit Actinidia rufa.</title>
        <authorList>
            <person name="Sugita-Konishi S."/>
            <person name="Sato K."/>
            <person name="Mori E."/>
            <person name="Abe Y."/>
            <person name="Kisaki G."/>
            <person name="Hamano K."/>
            <person name="Suezawa K."/>
            <person name="Otani M."/>
            <person name="Fukuda T."/>
            <person name="Manabe T."/>
            <person name="Gomi K."/>
            <person name="Tabuchi M."/>
            <person name="Akimitsu K."/>
            <person name="Kataoka I."/>
        </authorList>
    </citation>
    <scope>NUCLEOTIDE SEQUENCE [LARGE SCALE GENOMIC DNA]</scope>
    <source>
        <strain evidence="4">cv. Fuchu</strain>
    </source>
</reference>
<gene>
    <name evidence="3" type="ORF">Acr_03g0018860</name>
</gene>